<evidence type="ECO:0000256" key="1">
    <source>
        <dbReference type="ARBA" id="ARBA00024484"/>
    </source>
</evidence>
<dbReference type="InterPro" id="IPR020845">
    <property type="entry name" value="AMP-binding_CS"/>
</dbReference>
<dbReference type="Gene3D" id="3.30.300.30">
    <property type="match status" value="1"/>
</dbReference>
<evidence type="ECO:0000259" key="2">
    <source>
        <dbReference type="Pfam" id="PF00501"/>
    </source>
</evidence>
<reference evidence="3 4" key="1">
    <citation type="submission" date="2016-10" db="EMBL/GenBank/DDBJ databases">
        <authorList>
            <person name="de Groot N.N."/>
        </authorList>
    </citation>
    <scope>NUCLEOTIDE SEQUENCE [LARGE SCALE GENOMIC DNA]</scope>
    <source>
        <strain evidence="3 4">743A</strain>
    </source>
</reference>
<dbReference type="GO" id="GO:0016020">
    <property type="term" value="C:membrane"/>
    <property type="evidence" value="ECO:0007669"/>
    <property type="project" value="TreeGrafter"/>
</dbReference>
<dbReference type="PROSITE" id="PS00455">
    <property type="entry name" value="AMP_BINDING"/>
    <property type="match status" value="1"/>
</dbReference>
<dbReference type="GO" id="GO:0004467">
    <property type="term" value="F:long-chain fatty acid-CoA ligase activity"/>
    <property type="evidence" value="ECO:0007669"/>
    <property type="project" value="UniProtKB-EC"/>
</dbReference>
<dbReference type="SUPFAM" id="SSF56801">
    <property type="entry name" value="Acetyl-CoA synthetase-like"/>
    <property type="match status" value="1"/>
</dbReference>
<evidence type="ECO:0000313" key="4">
    <source>
        <dbReference type="Proteomes" id="UP000199659"/>
    </source>
</evidence>
<dbReference type="InterPro" id="IPR000873">
    <property type="entry name" value="AMP-dep_synth/lig_dom"/>
</dbReference>
<keyword evidence="4" id="KW-1185">Reference proteome</keyword>
<dbReference type="InterPro" id="IPR042099">
    <property type="entry name" value="ANL_N_sf"/>
</dbReference>
<protein>
    <submittedName>
        <fullName evidence="3">Long-chain acyl-CoA synthetase</fullName>
    </submittedName>
</protein>
<dbReference type="RefSeq" id="WP_177214746.1">
    <property type="nucleotide sequence ID" value="NZ_FOYZ01000012.1"/>
</dbReference>
<dbReference type="PANTHER" id="PTHR43272:SF52">
    <property type="entry name" value="AMP-DEPENDENT SYNTHETASE_LIGASE DOMAIN-CONTAINING PROTEIN"/>
    <property type="match status" value="1"/>
</dbReference>
<dbReference type="EMBL" id="FOYZ01000012">
    <property type="protein sequence ID" value="SFR96971.1"/>
    <property type="molecule type" value="Genomic_DNA"/>
</dbReference>
<gene>
    <name evidence="3" type="ORF">SAMN05661086_02954</name>
</gene>
<name>A0A1I6L0J6_9FIRM</name>
<accession>A0A1I6L0J6</accession>
<dbReference type="Pfam" id="PF23562">
    <property type="entry name" value="AMP-binding_C_3"/>
    <property type="match status" value="1"/>
</dbReference>
<sequence>MKLENIKEYMSKNKDSYLEYFERGHYYKKRYEEVLSDVLKLVSFINEKKVKKQERIGIVGTNSYAWVLADLACLIGGWVSVTFHEKNFEMHKEQLINQFDVKLVFMDEKYFDEKADDIYIQLSLIPQIIEKFEPSVIEGAAFTDEDIFTIIFTSGTTGTPKALSIKIEGTSHFITGVCDLFQFNNSDKLFIFLPLSVLTCRTYIYGALLHNFHIALSTMDTFSLAMKKTQPTVMQGVPYLFETIHDTFYNMLRESKFKLFFVNILFGLNNKNLIPKKMMRAAQNKFFKEFHNFWGGKMRLMITGSASISANIIRFYQNTGINLYEAYATNEAGLLTINYPGKCKIGSVGTTFVGREIIISDEGEILIKSDNLAYRYEMESDEFNSRVFRSDGYIATGDMGFFDKEGFLFLRGRIKDIITMSNGEKVMPGAIENKLKESPLIKQVCIYGEKSPFLTAIVTKGNPKVTKEMIENELEKYMSELKEVSKIKQIIFTSEPFSIENKLLNVNMKMDRNKIFEQYKKELAEIYTS</sequence>
<proteinExistence type="predicted"/>
<dbReference type="AlphaFoldDB" id="A0A1I6L0J6"/>
<dbReference type="STRING" id="37658.SAMN05661086_02954"/>
<dbReference type="Pfam" id="PF00501">
    <property type="entry name" value="AMP-binding"/>
    <property type="match status" value="1"/>
</dbReference>
<dbReference type="Gene3D" id="3.40.50.12780">
    <property type="entry name" value="N-terminal domain of ligase-like"/>
    <property type="match status" value="1"/>
</dbReference>
<comment type="catalytic activity">
    <reaction evidence="1">
        <text>a long-chain fatty acid + ATP + CoA = a long-chain fatty acyl-CoA + AMP + diphosphate</text>
        <dbReference type="Rhea" id="RHEA:15421"/>
        <dbReference type="ChEBI" id="CHEBI:30616"/>
        <dbReference type="ChEBI" id="CHEBI:33019"/>
        <dbReference type="ChEBI" id="CHEBI:57287"/>
        <dbReference type="ChEBI" id="CHEBI:57560"/>
        <dbReference type="ChEBI" id="CHEBI:83139"/>
        <dbReference type="ChEBI" id="CHEBI:456215"/>
        <dbReference type="EC" id="6.2.1.3"/>
    </reaction>
    <physiologicalReaction direction="left-to-right" evidence="1">
        <dbReference type="Rhea" id="RHEA:15422"/>
    </physiologicalReaction>
</comment>
<dbReference type="Proteomes" id="UP000199659">
    <property type="component" value="Unassembled WGS sequence"/>
</dbReference>
<evidence type="ECO:0000313" key="3">
    <source>
        <dbReference type="EMBL" id="SFR96971.1"/>
    </source>
</evidence>
<feature type="domain" description="AMP-dependent synthetase/ligase" evidence="2">
    <location>
        <begin position="24"/>
        <end position="376"/>
    </location>
</feature>
<dbReference type="InterPro" id="IPR045851">
    <property type="entry name" value="AMP-bd_C_sf"/>
</dbReference>
<organism evidence="3 4">
    <name type="scientific">Anaeromicropila populeti</name>
    <dbReference type="NCBI Taxonomy" id="37658"/>
    <lineage>
        <taxon>Bacteria</taxon>
        <taxon>Bacillati</taxon>
        <taxon>Bacillota</taxon>
        <taxon>Clostridia</taxon>
        <taxon>Lachnospirales</taxon>
        <taxon>Lachnospiraceae</taxon>
        <taxon>Anaeromicropila</taxon>
    </lineage>
</organism>
<dbReference type="PANTHER" id="PTHR43272">
    <property type="entry name" value="LONG-CHAIN-FATTY-ACID--COA LIGASE"/>
    <property type="match status" value="1"/>
</dbReference>